<dbReference type="EMBL" id="JNVN01000742">
    <property type="protein sequence ID" value="KHJ34702.1"/>
    <property type="molecule type" value="Genomic_DNA"/>
</dbReference>
<comment type="similarity">
    <text evidence="2 9">Belongs to the ATG5 family.</text>
</comment>
<dbReference type="GO" id="GO:0034727">
    <property type="term" value="P:piecemeal microautophagy of the nucleus"/>
    <property type="evidence" value="ECO:0007669"/>
    <property type="project" value="TreeGrafter"/>
</dbReference>
<evidence type="ECO:0000256" key="2">
    <source>
        <dbReference type="ARBA" id="ARBA00006910"/>
    </source>
</evidence>
<name>A0A0B1P7M6_UNCNE</name>
<reference evidence="13 14" key="1">
    <citation type="journal article" date="2014" name="BMC Genomics">
        <title>Adaptive genomic structural variation in the grape powdery mildew pathogen, Erysiphe necator.</title>
        <authorList>
            <person name="Jones L."/>
            <person name="Riaz S."/>
            <person name="Morales-Cruz A."/>
            <person name="Amrine K.C."/>
            <person name="McGuire B."/>
            <person name="Gubler W.D."/>
            <person name="Walker M.A."/>
            <person name="Cantu D."/>
        </authorList>
    </citation>
    <scope>NUCLEOTIDE SEQUENCE [LARGE SCALE GENOMIC DNA]</scope>
    <source>
        <strain evidence="14">c</strain>
    </source>
</reference>
<dbReference type="InterPro" id="IPR048940">
    <property type="entry name" value="ATG5_HBR"/>
</dbReference>
<evidence type="ECO:0000259" key="12">
    <source>
        <dbReference type="Pfam" id="PF20638"/>
    </source>
</evidence>
<dbReference type="GO" id="GO:0005776">
    <property type="term" value="C:autophagosome"/>
    <property type="evidence" value="ECO:0007669"/>
    <property type="project" value="TreeGrafter"/>
</dbReference>
<evidence type="ECO:0000256" key="1">
    <source>
        <dbReference type="ARBA" id="ARBA00004623"/>
    </source>
</evidence>
<evidence type="ECO:0000259" key="11">
    <source>
        <dbReference type="Pfam" id="PF20637"/>
    </source>
</evidence>
<keyword evidence="4 9" id="KW-1017">Isopeptide bond</keyword>
<evidence type="ECO:0000256" key="4">
    <source>
        <dbReference type="ARBA" id="ARBA00022499"/>
    </source>
</evidence>
<dbReference type="FunFam" id="1.10.246.190:FF:000004">
    <property type="entry name" value="Autophagy protein 5"/>
    <property type="match status" value="1"/>
</dbReference>
<comment type="function">
    <text evidence="9">Involved in cytoplasm to vacuole transport (Cvt) and autophagic vesicle formation.</text>
</comment>
<keyword evidence="7 9" id="KW-0072">Autophagy</keyword>
<keyword evidence="5 9" id="KW-0832">Ubl conjugation</keyword>
<dbReference type="GO" id="GO:0000422">
    <property type="term" value="P:autophagy of mitochondrion"/>
    <property type="evidence" value="ECO:0007669"/>
    <property type="project" value="TreeGrafter"/>
</dbReference>
<dbReference type="GO" id="GO:0061908">
    <property type="term" value="C:phagophore"/>
    <property type="evidence" value="ECO:0007669"/>
    <property type="project" value="TreeGrafter"/>
</dbReference>
<keyword evidence="3 9" id="KW-0813">Transport</keyword>
<dbReference type="InterPro" id="IPR048939">
    <property type="entry name" value="ATG5_UblA"/>
</dbReference>
<dbReference type="PANTHER" id="PTHR13040:SF2">
    <property type="entry name" value="AUTOPHAGY PROTEIN 5"/>
    <property type="match status" value="1"/>
</dbReference>
<evidence type="ECO:0000256" key="9">
    <source>
        <dbReference type="RuleBase" id="RU361202"/>
    </source>
</evidence>
<dbReference type="HOGENOM" id="CLU_051894_2_0_1"/>
<evidence type="ECO:0000256" key="7">
    <source>
        <dbReference type="ARBA" id="ARBA00023006"/>
    </source>
</evidence>
<dbReference type="Pfam" id="PF20637">
    <property type="entry name" value="ATG5_HBR"/>
    <property type="match status" value="1"/>
</dbReference>
<dbReference type="InterPro" id="IPR042527">
    <property type="entry name" value="Atg5_UblA_dom_sf"/>
</dbReference>
<dbReference type="STRING" id="52586.A0A0B1P7M6"/>
<feature type="domain" description="Autophagy protein ATG5 UblB" evidence="10">
    <location>
        <begin position="167"/>
        <end position="260"/>
    </location>
</feature>
<dbReference type="GO" id="GO:0015031">
    <property type="term" value="P:protein transport"/>
    <property type="evidence" value="ECO:0007669"/>
    <property type="project" value="UniProtKB-KW"/>
</dbReference>
<protein>
    <recommendedName>
        <fullName evidence="9">Autophagy protein 5</fullName>
    </recommendedName>
</protein>
<evidence type="ECO:0000256" key="5">
    <source>
        <dbReference type="ARBA" id="ARBA00022843"/>
    </source>
</evidence>
<evidence type="ECO:0000256" key="6">
    <source>
        <dbReference type="ARBA" id="ARBA00022927"/>
    </source>
</evidence>
<dbReference type="Proteomes" id="UP000030854">
    <property type="component" value="Unassembled WGS sequence"/>
</dbReference>
<comment type="subunit">
    <text evidence="9">Conjugated with ATG12.</text>
</comment>
<dbReference type="Pfam" id="PF20638">
    <property type="entry name" value="ATG5_UblA"/>
    <property type="match status" value="1"/>
</dbReference>
<evidence type="ECO:0000313" key="14">
    <source>
        <dbReference type="Proteomes" id="UP000030854"/>
    </source>
</evidence>
<evidence type="ECO:0000259" key="10">
    <source>
        <dbReference type="Pfam" id="PF04106"/>
    </source>
</evidence>
<dbReference type="AlphaFoldDB" id="A0A0B1P7M6"/>
<dbReference type="PANTHER" id="PTHR13040">
    <property type="entry name" value="AUTOPHAGY PROTEIN 5"/>
    <property type="match status" value="1"/>
</dbReference>
<dbReference type="GO" id="GO:0019776">
    <property type="term" value="F:Atg8-family ligase activity"/>
    <property type="evidence" value="ECO:0007669"/>
    <property type="project" value="TreeGrafter"/>
</dbReference>
<organism evidence="13 14">
    <name type="scientific">Uncinula necator</name>
    <name type="common">Grape powdery mildew</name>
    <dbReference type="NCBI Taxonomy" id="52586"/>
    <lineage>
        <taxon>Eukaryota</taxon>
        <taxon>Fungi</taxon>
        <taxon>Dikarya</taxon>
        <taxon>Ascomycota</taxon>
        <taxon>Pezizomycotina</taxon>
        <taxon>Leotiomycetes</taxon>
        <taxon>Erysiphales</taxon>
        <taxon>Erysiphaceae</taxon>
        <taxon>Erysiphe</taxon>
    </lineage>
</organism>
<dbReference type="OMA" id="SIQKAVW"/>
<evidence type="ECO:0000256" key="3">
    <source>
        <dbReference type="ARBA" id="ARBA00022448"/>
    </source>
</evidence>
<keyword evidence="8 9" id="KW-0472">Membrane</keyword>
<keyword evidence="6" id="KW-0653">Protein transport</keyword>
<comment type="caution">
    <text evidence="13">The sequence shown here is derived from an EMBL/GenBank/DDBJ whole genome shotgun (WGS) entry which is preliminary data.</text>
</comment>
<sequence length="281" mass="31340">MQSFIWGSTIPLCIRHDTSAIPYLVNVPRNSYLPLLLPRLNSFFRHNFGGRGVKEDANVNNKFVNATSFSYDGILLKNLPVGLLYDLYQPLLPWQLSLGNGPLYEMHDTFINSVKEADFVRNGTAKGIMSMSKENSTQLWNSVQDNDFRAFHKIHQVLLNPPTPLKHIPLRLYVPSVPNATTGFSSFNVIQMLVPPITASQEIQSVGSALSLTLPTLFPSRGEEILAQPILHGAPVPFHAPLIDLMKEAAYADGWLHVCIRMLDRQIIVLPKSTVQGSIID</sequence>
<dbReference type="Pfam" id="PF04106">
    <property type="entry name" value="ATG5_UblB"/>
    <property type="match status" value="1"/>
</dbReference>
<dbReference type="InterPro" id="IPR048318">
    <property type="entry name" value="ATG5_UblB"/>
</dbReference>
<comment type="subcellular location">
    <subcellularLocation>
        <location evidence="1 9">Preautophagosomal structure membrane</location>
        <topology evidence="1 9">Peripheral membrane protein</topology>
    </subcellularLocation>
</comment>
<gene>
    <name evidence="13" type="ORF">EV44_g0848</name>
</gene>
<dbReference type="Gene3D" id="1.10.246.190">
    <property type="entry name" value="Autophagy protein Apg5, helix rich domain"/>
    <property type="match status" value="1"/>
</dbReference>
<dbReference type="InterPro" id="IPR007239">
    <property type="entry name" value="Atg5"/>
</dbReference>
<keyword evidence="14" id="KW-1185">Reference proteome</keyword>
<evidence type="ECO:0000313" key="13">
    <source>
        <dbReference type="EMBL" id="KHJ34702.1"/>
    </source>
</evidence>
<dbReference type="Gene3D" id="3.10.20.620">
    <property type="match status" value="1"/>
</dbReference>
<proteinExistence type="inferred from homology"/>
<dbReference type="GO" id="GO:0034274">
    <property type="term" value="C:Atg12-Atg5-Atg16 complex"/>
    <property type="evidence" value="ECO:0007669"/>
    <property type="project" value="TreeGrafter"/>
</dbReference>
<accession>A0A0B1P7M6</accession>
<dbReference type="InterPro" id="IPR042526">
    <property type="entry name" value="Atg5_HR"/>
</dbReference>
<dbReference type="GO" id="GO:0034045">
    <property type="term" value="C:phagophore assembly site membrane"/>
    <property type="evidence" value="ECO:0007669"/>
    <property type="project" value="UniProtKB-SubCell"/>
</dbReference>
<dbReference type="GO" id="GO:0006995">
    <property type="term" value="P:cellular response to nitrogen starvation"/>
    <property type="evidence" value="ECO:0007669"/>
    <property type="project" value="TreeGrafter"/>
</dbReference>
<feature type="domain" description="Autophagy protein ATG5 UblA" evidence="12">
    <location>
        <begin position="5"/>
        <end position="98"/>
    </location>
</feature>
<dbReference type="GO" id="GO:0044233">
    <property type="term" value="C:mitochondria-associated endoplasmic reticulum membrane contact site"/>
    <property type="evidence" value="ECO:0007669"/>
    <property type="project" value="TreeGrafter"/>
</dbReference>
<feature type="domain" description="Autophagy protein ATG5 alpha-helical bundle region" evidence="11">
    <location>
        <begin position="106"/>
        <end position="160"/>
    </location>
</feature>
<evidence type="ECO:0000256" key="8">
    <source>
        <dbReference type="ARBA" id="ARBA00023136"/>
    </source>
</evidence>
<dbReference type="Gene3D" id="3.10.20.90">
    <property type="entry name" value="Phosphatidylinositol 3-kinase Catalytic Subunit, Chain A, domain 1"/>
    <property type="match status" value="1"/>
</dbReference>